<dbReference type="Pfam" id="PF00486">
    <property type="entry name" value="Trans_reg_C"/>
    <property type="match status" value="1"/>
</dbReference>
<dbReference type="PANTHER" id="PTHR35807">
    <property type="entry name" value="TRANSCRIPTIONAL REGULATOR REDD-RELATED"/>
    <property type="match status" value="1"/>
</dbReference>
<dbReference type="InterPro" id="IPR051677">
    <property type="entry name" value="AfsR-DnrI-RedD_regulator"/>
</dbReference>
<evidence type="ECO:0000256" key="4">
    <source>
        <dbReference type="ARBA" id="ARBA00023163"/>
    </source>
</evidence>
<comment type="caution">
    <text evidence="7">The sequence shown here is derived from an EMBL/GenBank/DDBJ whole genome shotgun (WGS) entry which is preliminary data.</text>
</comment>
<keyword evidence="4" id="KW-0804">Transcription</keyword>
<dbReference type="InterPro" id="IPR011990">
    <property type="entry name" value="TPR-like_helical_dom_sf"/>
</dbReference>
<keyword evidence="2" id="KW-0805">Transcription regulation</keyword>
<evidence type="ECO:0000256" key="2">
    <source>
        <dbReference type="ARBA" id="ARBA00023015"/>
    </source>
</evidence>
<dbReference type="Proteomes" id="UP001596137">
    <property type="component" value="Unassembled WGS sequence"/>
</dbReference>
<reference evidence="8" key="1">
    <citation type="journal article" date="2019" name="Int. J. Syst. Evol. Microbiol.">
        <title>The Global Catalogue of Microorganisms (GCM) 10K type strain sequencing project: providing services to taxonomists for standard genome sequencing and annotation.</title>
        <authorList>
            <consortium name="The Broad Institute Genomics Platform"/>
            <consortium name="The Broad Institute Genome Sequencing Center for Infectious Disease"/>
            <person name="Wu L."/>
            <person name="Ma J."/>
        </authorList>
    </citation>
    <scope>NUCLEOTIDE SEQUENCE [LARGE SCALE GENOMIC DNA]</scope>
    <source>
        <strain evidence="8">JCM 30346</strain>
    </source>
</reference>
<dbReference type="InterPro" id="IPR005158">
    <property type="entry name" value="BTAD"/>
</dbReference>
<protein>
    <submittedName>
        <fullName evidence="7">BTAD domain-containing putative transcriptional regulator</fullName>
    </submittedName>
</protein>
<evidence type="ECO:0000259" key="6">
    <source>
        <dbReference type="PROSITE" id="PS51755"/>
    </source>
</evidence>
<dbReference type="InterPro" id="IPR001867">
    <property type="entry name" value="OmpR/PhoB-type_DNA-bd"/>
</dbReference>
<evidence type="ECO:0000256" key="1">
    <source>
        <dbReference type="ARBA" id="ARBA00005820"/>
    </source>
</evidence>
<dbReference type="SUPFAM" id="SSF46894">
    <property type="entry name" value="C-terminal effector domain of the bipartite response regulators"/>
    <property type="match status" value="1"/>
</dbReference>
<dbReference type="Gene3D" id="1.25.40.10">
    <property type="entry name" value="Tetratricopeptide repeat domain"/>
    <property type="match status" value="1"/>
</dbReference>
<dbReference type="CDD" id="cd15831">
    <property type="entry name" value="BTAD"/>
    <property type="match status" value="1"/>
</dbReference>
<keyword evidence="8" id="KW-1185">Reference proteome</keyword>
<feature type="DNA-binding region" description="OmpR/PhoB-type" evidence="5">
    <location>
        <begin position="1"/>
        <end position="77"/>
    </location>
</feature>
<name>A0ABW1NQU4_9ACTN</name>
<dbReference type="Gene3D" id="1.10.10.10">
    <property type="entry name" value="Winged helix-like DNA-binding domain superfamily/Winged helix DNA-binding domain"/>
    <property type="match status" value="1"/>
</dbReference>
<gene>
    <name evidence="7" type="ORF">ACFP1K_28310</name>
</gene>
<comment type="similarity">
    <text evidence="1">Belongs to the AfsR/DnrI/RedD regulatory family.</text>
</comment>
<accession>A0ABW1NQU4</accession>
<dbReference type="SUPFAM" id="SSF48452">
    <property type="entry name" value="TPR-like"/>
    <property type="match status" value="1"/>
</dbReference>
<dbReference type="EMBL" id="JBHSRF010000055">
    <property type="protein sequence ID" value="MFC6085097.1"/>
    <property type="molecule type" value="Genomic_DNA"/>
</dbReference>
<dbReference type="Pfam" id="PF03704">
    <property type="entry name" value="BTAD"/>
    <property type="match status" value="1"/>
</dbReference>
<dbReference type="SMART" id="SM01043">
    <property type="entry name" value="BTAD"/>
    <property type="match status" value="1"/>
</dbReference>
<proteinExistence type="inferred from homology"/>
<dbReference type="PROSITE" id="PS51755">
    <property type="entry name" value="OMPR_PHOB"/>
    <property type="match status" value="1"/>
</dbReference>
<evidence type="ECO:0000256" key="3">
    <source>
        <dbReference type="ARBA" id="ARBA00023125"/>
    </source>
</evidence>
<organism evidence="7 8">
    <name type="scientific">Sphaerisporangium aureirubrum</name>
    <dbReference type="NCBI Taxonomy" id="1544736"/>
    <lineage>
        <taxon>Bacteria</taxon>
        <taxon>Bacillati</taxon>
        <taxon>Actinomycetota</taxon>
        <taxon>Actinomycetes</taxon>
        <taxon>Streptosporangiales</taxon>
        <taxon>Streptosporangiaceae</taxon>
        <taxon>Sphaerisporangium</taxon>
    </lineage>
</organism>
<dbReference type="RefSeq" id="WP_380758870.1">
    <property type="nucleotide sequence ID" value="NZ_JBHSRF010000055.1"/>
</dbReference>
<dbReference type="InterPro" id="IPR036388">
    <property type="entry name" value="WH-like_DNA-bd_sf"/>
</dbReference>
<feature type="domain" description="OmpR/PhoB-type" evidence="6">
    <location>
        <begin position="1"/>
        <end position="77"/>
    </location>
</feature>
<dbReference type="SMART" id="SM00862">
    <property type="entry name" value="Trans_reg_C"/>
    <property type="match status" value="1"/>
</dbReference>
<keyword evidence="3 5" id="KW-0238">DNA-binding</keyword>
<evidence type="ECO:0000313" key="8">
    <source>
        <dbReference type="Proteomes" id="UP001596137"/>
    </source>
</evidence>
<evidence type="ECO:0000313" key="7">
    <source>
        <dbReference type="EMBL" id="MFC6085097.1"/>
    </source>
</evidence>
<dbReference type="PANTHER" id="PTHR35807:SF1">
    <property type="entry name" value="TRANSCRIPTIONAL REGULATOR REDD"/>
    <property type="match status" value="1"/>
</dbReference>
<dbReference type="InterPro" id="IPR016032">
    <property type="entry name" value="Sig_transdc_resp-reg_C-effctor"/>
</dbReference>
<sequence length="248" mass="28374">MFISARKIETVLAILLIRAGQVVALDQLITEIWGEDPPRRAAAGIHVYISQLRKFLNRPGPSGSVIVTRPPGYVLHMRDDEIDVDAFMRLMNKGRMHARERRHQEAAACFENALAMWRGPAVGDLRDGCTIMGFVTWLEEARLECIEILMNSYLELGHHRELVGRLYSLTREYPLYEAFYRHLMLALYRSERQAEALGVYQSARRVLNNELGLEPCRALRDLQRAILTATDDFGTDIRETPINLLPRG</sequence>
<evidence type="ECO:0000256" key="5">
    <source>
        <dbReference type="PROSITE-ProRule" id="PRU01091"/>
    </source>
</evidence>